<feature type="domain" description="UspA" evidence="2">
    <location>
        <begin position="1"/>
        <end position="145"/>
    </location>
</feature>
<gene>
    <name evidence="3" type="ORF">H3H36_01100</name>
</gene>
<sequence length="145" mass="15805">MFTTILVPTDGSELSERAAHAAIQFARDCGAKVEVLAVWQSYPYSPYAEFGAVLDVEAYGKQMQAEAEQAAQRVADDAAETGVPCTVHVVDSYSPYEEILKAAEQYHCDLICMATHGRRGVGQLLLGSQTRLVTTHSPVPVLVYR</sequence>
<evidence type="ECO:0000259" key="2">
    <source>
        <dbReference type="Pfam" id="PF00582"/>
    </source>
</evidence>
<comment type="caution">
    <text evidence="3">The sequence shown here is derived from an EMBL/GenBank/DDBJ whole genome shotgun (WGS) entry which is preliminary data.</text>
</comment>
<comment type="similarity">
    <text evidence="1">Belongs to the universal stress protein A family.</text>
</comment>
<dbReference type="Pfam" id="PF00582">
    <property type="entry name" value="Usp"/>
    <property type="match status" value="1"/>
</dbReference>
<name>A0A7W2EDK9_9BURK</name>
<evidence type="ECO:0000256" key="1">
    <source>
        <dbReference type="ARBA" id="ARBA00008791"/>
    </source>
</evidence>
<keyword evidence="4" id="KW-1185">Reference proteome</keyword>
<dbReference type="RefSeq" id="WP_182213129.1">
    <property type="nucleotide sequence ID" value="NZ_JACEZS010000001.1"/>
</dbReference>
<dbReference type="PANTHER" id="PTHR46268">
    <property type="entry name" value="STRESS RESPONSE PROTEIN NHAX"/>
    <property type="match status" value="1"/>
</dbReference>
<dbReference type="AlphaFoldDB" id="A0A7W2EDK9"/>
<dbReference type="Gene3D" id="3.40.50.620">
    <property type="entry name" value="HUPs"/>
    <property type="match status" value="1"/>
</dbReference>
<dbReference type="EMBL" id="JACEZS010000001">
    <property type="protein sequence ID" value="MBA5603959.1"/>
    <property type="molecule type" value="Genomic_DNA"/>
</dbReference>
<protein>
    <submittedName>
        <fullName evidence="3">Universal stress protein</fullName>
    </submittedName>
</protein>
<dbReference type="PANTHER" id="PTHR46268:SF15">
    <property type="entry name" value="UNIVERSAL STRESS PROTEIN HP_0031"/>
    <property type="match status" value="1"/>
</dbReference>
<dbReference type="InterPro" id="IPR014729">
    <property type="entry name" value="Rossmann-like_a/b/a_fold"/>
</dbReference>
<dbReference type="InterPro" id="IPR006015">
    <property type="entry name" value="Universal_stress_UspA"/>
</dbReference>
<evidence type="ECO:0000313" key="4">
    <source>
        <dbReference type="Proteomes" id="UP000566711"/>
    </source>
</evidence>
<dbReference type="InterPro" id="IPR006016">
    <property type="entry name" value="UspA"/>
</dbReference>
<dbReference type="SUPFAM" id="SSF52402">
    <property type="entry name" value="Adenine nucleotide alpha hydrolases-like"/>
    <property type="match status" value="1"/>
</dbReference>
<dbReference type="PRINTS" id="PR01438">
    <property type="entry name" value="UNVRSLSTRESS"/>
</dbReference>
<dbReference type="Proteomes" id="UP000566711">
    <property type="component" value="Unassembled WGS sequence"/>
</dbReference>
<evidence type="ECO:0000313" key="3">
    <source>
        <dbReference type="EMBL" id="MBA5603959.1"/>
    </source>
</evidence>
<reference evidence="3 4" key="1">
    <citation type="submission" date="2020-07" db="EMBL/GenBank/DDBJ databases">
        <title>Novel species isolated from subtropical streams in China.</title>
        <authorList>
            <person name="Lu H."/>
        </authorList>
    </citation>
    <scope>NUCLEOTIDE SEQUENCE [LARGE SCALE GENOMIC DNA]</scope>
    <source>
        <strain evidence="3 4">FT3S</strain>
    </source>
</reference>
<accession>A0A7W2EDK9</accession>
<proteinExistence type="inferred from homology"/>
<organism evidence="3 4">
    <name type="scientific">Rugamonas fusca</name>
    <dbReference type="NCBI Taxonomy" id="2758568"/>
    <lineage>
        <taxon>Bacteria</taxon>
        <taxon>Pseudomonadati</taxon>
        <taxon>Pseudomonadota</taxon>
        <taxon>Betaproteobacteria</taxon>
        <taxon>Burkholderiales</taxon>
        <taxon>Oxalobacteraceae</taxon>
        <taxon>Telluria group</taxon>
        <taxon>Rugamonas</taxon>
    </lineage>
</organism>
<dbReference type="CDD" id="cd00293">
    <property type="entry name" value="USP-like"/>
    <property type="match status" value="1"/>
</dbReference>